<dbReference type="InterPro" id="IPR002784">
    <property type="entry name" value="Ribosomal_eL14_dom"/>
</dbReference>
<keyword evidence="3" id="KW-0687">Ribonucleoprotein</keyword>
<evidence type="ECO:0000256" key="5">
    <source>
        <dbReference type="ARBA" id="ARBA00035318"/>
    </source>
</evidence>
<dbReference type="GO" id="GO:0006412">
    <property type="term" value="P:translation"/>
    <property type="evidence" value="ECO:0007669"/>
    <property type="project" value="InterPro"/>
</dbReference>
<dbReference type="InterPro" id="IPR014722">
    <property type="entry name" value="Rib_uL2_dom2"/>
</dbReference>
<protein>
    <recommendedName>
        <fullName evidence="4">Large ribosomal subunit protein eL14</fullName>
    </recommendedName>
    <alternativeName>
        <fullName evidence="5">60S ribosomal protein L14</fullName>
    </alternativeName>
</protein>
<gene>
    <name evidence="7" type="ORF">MCOS_LOCUS5407</name>
</gene>
<dbReference type="GO" id="GO:0022625">
    <property type="term" value="C:cytosolic large ribosomal subunit"/>
    <property type="evidence" value="ECO:0007669"/>
    <property type="project" value="TreeGrafter"/>
</dbReference>
<proteinExistence type="inferred from homology"/>
<dbReference type="Pfam" id="PF01929">
    <property type="entry name" value="Ribosomal_L14e"/>
    <property type="match status" value="1"/>
</dbReference>
<comment type="similarity">
    <text evidence="1">Belongs to the eukaryotic ribosomal protein eL14 family.</text>
</comment>
<evidence type="ECO:0000256" key="2">
    <source>
        <dbReference type="ARBA" id="ARBA00022980"/>
    </source>
</evidence>
<dbReference type="Gene3D" id="6.10.250.2270">
    <property type="match status" value="1"/>
</dbReference>
<dbReference type="Proteomes" id="UP000267029">
    <property type="component" value="Unassembled WGS sequence"/>
</dbReference>
<dbReference type="STRING" id="53468.A0A0R3UEH6"/>
<dbReference type="PANTHER" id="PTHR11127:SF2">
    <property type="entry name" value="LARGE RIBOSOMAL SUBUNIT PROTEIN EL14"/>
    <property type="match status" value="1"/>
</dbReference>
<sequence length="165" mass="19236">MVHYTRFVQVGRVVFITHGPFEKKIAVIVDIIDQNRVLIDGPCSGVPRRPINIKRLHLTKIVMKLPHKCGTHGVADLWHRQKVDRQWNKTKWARKLEKKRIRASLNDFQRFQVMVARKKVGFLLTLSVMNRRAVCLMQNRVISGFRMRKSTLGTLAKMRPKKASN</sequence>
<dbReference type="GO" id="GO:0003735">
    <property type="term" value="F:structural constituent of ribosome"/>
    <property type="evidence" value="ECO:0007669"/>
    <property type="project" value="InterPro"/>
</dbReference>
<accession>A0A0R3UEH6</accession>
<dbReference type="EMBL" id="UXSR01005193">
    <property type="protein sequence ID" value="VDD79404.1"/>
    <property type="molecule type" value="Genomic_DNA"/>
</dbReference>
<feature type="domain" description="Large ribosomal subunit protein eL14" evidence="6">
    <location>
        <begin position="47"/>
        <end position="119"/>
    </location>
</feature>
<evidence type="ECO:0000256" key="4">
    <source>
        <dbReference type="ARBA" id="ARBA00035215"/>
    </source>
</evidence>
<reference evidence="7 8" key="1">
    <citation type="submission" date="2018-10" db="EMBL/GenBank/DDBJ databases">
        <authorList>
            <consortium name="Pathogen Informatics"/>
        </authorList>
    </citation>
    <scope>NUCLEOTIDE SEQUENCE [LARGE SCALE GENOMIC DNA]</scope>
</reference>
<organism evidence="7 8">
    <name type="scientific">Mesocestoides corti</name>
    <name type="common">Flatworm</name>
    <dbReference type="NCBI Taxonomy" id="53468"/>
    <lineage>
        <taxon>Eukaryota</taxon>
        <taxon>Metazoa</taxon>
        <taxon>Spiralia</taxon>
        <taxon>Lophotrochozoa</taxon>
        <taxon>Platyhelminthes</taxon>
        <taxon>Cestoda</taxon>
        <taxon>Eucestoda</taxon>
        <taxon>Cyclophyllidea</taxon>
        <taxon>Mesocestoididae</taxon>
        <taxon>Mesocestoides</taxon>
    </lineage>
</organism>
<dbReference type="CDD" id="cd23702">
    <property type="entry name" value="eL14"/>
    <property type="match status" value="1"/>
</dbReference>
<name>A0A0R3UEH6_MESCO</name>
<dbReference type="InterPro" id="IPR039660">
    <property type="entry name" value="Ribosomal_eL14"/>
</dbReference>
<keyword evidence="2" id="KW-0689">Ribosomal protein</keyword>
<dbReference type="OrthoDB" id="1875589at2759"/>
<dbReference type="GO" id="GO:0042273">
    <property type="term" value="P:ribosomal large subunit biogenesis"/>
    <property type="evidence" value="ECO:0007669"/>
    <property type="project" value="TreeGrafter"/>
</dbReference>
<dbReference type="GO" id="GO:0003723">
    <property type="term" value="F:RNA binding"/>
    <property type="evidence" value="ECO:0007669"/>
    <property type="project" value="InterPro"/>
</dbReference>
<dbReference type="InterPro" id="IPR008991">
    <property type="entry name" value="Translation_prot_SH3-like_sf"/>
</dbReference>
<evidence type="ECO:0000256" key="1">
    <source>
        <dbReference type="ARBA" id="ARBA00006592"/>
    </source>
</evidence>
<evidence type="ECO:0000256" key="3">
    <source>
        <dbReference type="ARBA" id="ARBA00023274"/>
    </source>
</evidence>
<evidence type="ECO:0000313" key="7">
    <source>
        <dbReference type="EMBL" id="VDD79404.1"/>
    </source>
</evidence>
<keyword evidence="8" id="KW-1185">Reference proteome</keyword>
<dbReference type="SUPFAM" id="SSF50104">
    <property type="entry name" value="Translation proteins SH3-like domain"/>
    <property type="match status" value="1"/>
</dbReference>
<evidence type="ECO:0000259" key="6">
    <source>
        <dbReference type="Pfam" id="PF01929"/>
    </source>
</evidence>
<evidence type="ECO:0000313" key="8">
    <source>
        <dbReference type="Proteomes" id="UP000267029"/>
    </source>
</evidence>
<dbReference type="AlphaFoldDB" id="A0A0R3UEH6"/>
<dbReference type="Gene3D" id="2.30.30.30">
    <property type="match status" value="1"/>
</dbReference>
<dbReference type="PANTHER" id="PTHR11127">
    <property type="entry name" value="60S RIBOSOMAL PROTEIN L14"/>
    <property type="match status" value="1"/>
</dbReference>